<dbReference type="Pfam" id="PF01855">
    <property type="entry name" value="POR_N"/>
    <property type="match status" value="1"/>
</dbReference>
<evidence type="ECO:0000256" key="1">
    <source>
        <dbReference type="ARBA" id="ARBA00023002"/>
    </source>
</evidence>
<dbReference type="GO" id="GO:0047553">
    <property type="term" value="F:2-oxoglutarate synthase activity"/>
    <property type="evidence" value="ECO:0007669"/>
    <property type="project" value="UniProtKB-EC"/>
</dbReference>
<evidence type="ECO:0000313" key="4">
    <source>
        <dbReference type="Proteomes" id="UP000769766"/>
    </source>
</evidence>
<dbReference type="AlphaFoldDB" id="A0A932CQC9"/>
<gene>
    <name evidence="3" type="ORF">HYY20_11330</name>
</gene>
<dbReference type="InterPro" id="IPR009014">
    <property type="entry name" value="Transketo_C/PFOR_II"/>
</dbReference>
<dbReference type="PANTHER" id="PTHR43088">
    <property type="entry name" value="SUBUNIT OF PYRUVATE:FLAVODOXIN OXIDOREDUCTASE-RELATED"/>
    <property type="match status" value="1"/>
</dbReference>
<dbReference type="CDD" id="cd07034">
    <property type="entry name" value="TPP_PYR_PFOR_IOR-alpha_like"/>
    <property type="match status" value="1"/>
</dbReference>
<dbReference type="SUPFAM" id="SSF52922">
    <property type="entry name" value="TK C-terminal domain-like"/>
    <property type="match status" value="1"/>
</dbReference>
<dbReference type="InterPro" id="IPR029061">
    <property type="entry name" value="THDP-binding"/>
</dbReference>
<dbReference type="Proteomes" id="UP000769766">
    <property type="component" value="Unassembled WGS sequence"/>
</dbReference>
<evidence type="ECO:0000313" key="3">
    <source>
        <dbReference type="EMBL" id="MBI2877464.1"/>
    </source>
</evidence>
<comment type="caution">
    <text evidence="3">The sequence shown here is derived from an EMBL/GenBank/DDBJ whole genome shotgun (WGS) entry which is preliminary data.</text>
</comment>
<dbReference type="PANTHER" id="PTHR43088:SF1">
    <property type="entry name" value="SUBUNIT OF PYRUVATE:FLAVODOXIN OXIDOREDUCTASE"/>
    <property type="match status" value="1"/>
</dbReference>
<dbReference type="InterPro" id="IPR052368">
    <property type="entry name" value="2-oxoacid_oxidoreductase"/>
</dbReference>
<reference evidence="3" key="1">
    <citation type="submission" date="2020-07" db="EMBL/GenBank/DDBJ databases">
        <title>Huge and variable diversity of episymbiotic CPR bacteria and DPANN archaea in groundwater ecosystems.</title>
        <authorList>
            <person name="He C.Y."/>
            <person name="Keren R."/>
            <person name="Whittaker M."/>
            <person name="Farag I.F."/>
            <person name="Doudna J."/>
            <person name="Cate J.H.D."/>
            <person name="Banfield J.F."/>
        </authorList>
    </citation>
    <scope>NUCLEOTIDE SEQUENCE</scope>
    <source>
        <strain evidence="3">NC_groundwater_672_Ag_B-0.1um_62_36</strain>
    </source>
</reference>
<name>A0A932CQC9_UNCTE</name>
<evidence type="ECO:0000259" key="2">
    <source>
        <dbReference type="Pfam" id="PF01855"/>
    </source>
</evidence>
<dbReference type="EC" id="1.2.7.3" evidence="3"/>
<proteinExistence type="predicted"/>
<dbReference type="FunFam" id="3.40.50.970:FF:000022">
    <property type="entry name" value="2-oxoglutarate ferredoxin oxidoreductase alpha subunit"/>
    <property type="match status" value="1"/>
</dbReference>
<keyword evidence="1 3" id="KW-0560">Oxidoreductase</keyword>
<protein>
    <submittedName>
        <fullName evidence="3">2-oxoacid:acceptor oxidoreductase subunit alpha</fullName>
        <ecNumber evidence="3">1.2.7.3</ecNumber>
    </submittedName>
</protein>
<accession>A0A932CQC9</accession>
<dbReference type="EMBL" id="JACPRF010000345">
    <property type="protein sequence ID" value="MBI2877464.1"/>
    <property type="molecule type" value="Genomic_DNA"/>
</dbReference>
<dbReference type="Gene3D" id="3.40.50.920">
    <property type="match status" value="1"/>
</dbReference>
<feature type="domain" description="Pyruvate flavodoxin/ferredoxin oxidoreductase pyrimidine binding" evidence="2">
    <location>
        <begin position="15"/>
        <end position="180"/>
    </location>
</feature>
<dbReference type="SUPFAM" id="SSF52518">
    <property type="entry name" value="Thiamin diphosphate-binding fold (THDP-binding)"/>
    <property type="match status" value="1"/>
</dbReference>
<dbReference type="Gene3D" id="3.40.50.970">
    <property type="match status" value="1"/>
</dbReference>
<organism evidence="3 4">
    <name type="scientific">Tectimicrobiota bacterium</name>
    <dbReference type="NCBI Taxonomy" id="2528274"/>
    <lineage>
        <taxon>Bacteria</taxon>
        <taxon>Pseudomonadati</taxon>
        <taxon>Nitrospinota/Tectimicrobiota group</taxon>
        <taxon>Candidatus Tectimicrobiota</taxon>
    </lineage>
</organism>
<dbReference type="InterPro" id="IPR002880">
    <property type="entry name" value="Pyrv_Fd/Flavodoxin_OxRdtase_N"/>
</dbReference>
<sequence>MEKLLLQGNEAIALGAVKAGLSFYASYPITPASEILHYLVKTNIKVAQMEDEIASINAVIGASLAGAKAMTATSGPGFSLKQEGIGLAHMIEAPLVVVNVQRVGPSTGMPTLPAQGDILQCKYGSHGDYFPLVFYPNSVTELYRYTMEAFNAAEESLSPVVLLSDGYISHLTETMVPVEIPVKPRTLPPIGALGTRHYTGLTHRGAFPRATDAEAHREHILHLQEKQREVAKSYLFYEYLENKNSDTLLIAFGAMSRLAYAFKHQYSLFRPIRIYPLVEELTEIAQRYRNILVLEMNMGQYTSEVERLLQRRVKLVSVLGGKINLNQVAKEVQWAIETL</sequence>